<dbReference type="OrthoDB" id="1094363at2759"/>
<comment type="caution">
    <text evidence="1">The sequence shown here is derived from an EMBL/GenBank/DDBJ whole genome shotgun (WGS) entry which is preliminary data.</text>
</comment>
<dbReference type="EMBL" id="CABITT030000001">
    <property type="protein sequence ID" value="VVA92015.1"/>
    <property type="molecule type" value="Genomic_DNA"/>
</dbReference>
<organism evidence="1 2">
    <name type="scientific">Arabis nemorensis</name>
    <dbReference type="NCBI Taxonomy" id="586526"/>
    <lineage>
        <taxon>Eukaryota</taxon>
        <taxon>Viridiplantae</taxon>
        <taxon>Streptophyta</taxon>
        <taxon>Embryophyta</taxon>
        <taxon>Tracheophyta</taxon>
        <taxon>Spermatophyta</taxon>
        <taxon>Magnoliopsida</taxon>
        <taxon>eudicotyledons</taxon>
        <taxon>Gunneridae</taxon>
        <taxon>Pentapetalae</taxon>
        <taxon>rosids</taxon>
        <taxon>malvids</taxon>
        <taxon>Brassicales</taxon>
        <taxon>Brassicaceae</taxon>
        <taxon>Arabideae</taxon>
        <taxon>Arabis</taxon>
    </lineage>
</organism>
<dbReference type="AlphaFoldDB" id="A0A565ARI9"/>
<gene>
    <name evidence="1" type="ORF">ANE_LOCUS2460</name>
</gene>
<dbReference type="Proteomes" id="UP000489600">
    <property type="component" value="Unassembled WGS sequence"/>
</dbReference>
<evidence type="ECO:0000313" key="1">
    <source>
        <dbReference type="EMBL" id="VVA92015.1"/>
    </source>
</evidence>
<name>A0A565ARI9_9BRAS</name>
<protein>
    <submittedName>
        <fullName evidence="1">Uncharacterized protein</fullName>
    </submittedName>
</protein>
<accession>A0A565ARI9</accession>
<sequence length="118" mass="13098">MKASNPEETMYQFEINAGGSCWKLSESTITCRSSNLMTERARVIIPINFPQELSLKILLAAADNKLTLISATKEAIYVYALGNIVADPKWVLVRQIGKGVVDETELKYWSVPAYDGKA</sequence>
<reference evidence="1" key="1">
    <citation type="submission" date="2019-07" db="EMBL/GenBank/DDBJ databases">
        <authorList>
            <person name="Dittberner H."/>
        </authorList>
    </citation>
    <scope>NUCLEOTIDE SEQUENCE [LARGE SCALE GENOMIC DNA]</scope>
</reference>
<proteinExistence type="predicted"/>
<evidence type="ECO:0000313" key="2">
    <source>
        <dbReference type="Proteomes" id="UP000489600"/>
    </source>
</evidence>
<keyword evidence="2" id="KW-1185">Reference proteome</keyword>